<dbReference type="PANTHER" id="PTHR33734:SF22">
    <property type="entry name" value="MEMBRANE-BOUND LYTIC MUREIN TRANSGLYCOSYLASE D"/>
    <property type="match status" value="1"/>
</dbReference>
<dbReference type="SMART" id="SM00257">
    <property type="entry name" value="LysM"/>
    <property type="match status" value="3"/>
</dbReference>
<protein>
    <submittedName>
        <fullName evidence="3">LysM peptidoglycan-binding domain-containing protein</fullName>
    </submittedName>
</protein>
<keyword evidence="4" id="KW-1185">Reference proteome</keyword>
<dbReference type="InterPro" id="IPR036779">
    <property type="entry name" value="LysM_dom_sf"/>
</dbReference>
<dbReference type="InterPro" id="IPR018392">
    <property type="entry name" value="LysM"/>
</dbReference>
<proteinExistence type="predicted"/>
<evidence type="ECO:0000259" key="2">
    <source>
        <dbReference type="PROSITE" id="PS51782"/>
    </source>
</evidence>
<evidence type="ECO:0000313" key="3">
    <source>
        <dbReference type="EMBL" id="TYA14562.1"/>
    </source>
</evidence>
<accession>A0A5D0CX51</accession>
<name>A0A5D0CX51_9BACL</name>
<dbReference type="SUPFAM" id="SSF54106">
    <property type="entry name" value="LysM domain"/>
    <property type="match status" value="3"/>
</dbReference>
<organism evidence="3 4">
    <name type="scientific">Paenibacillus faecis</name>
    <dbReference type="NCBI Taxonomy" id="862114"/>
    <lineage>
        <taxon>Bacteria</taxon>
        <taxon>Bacillati</taxon>
        <taxon>Bacillota</taxon>
        <taxon>Bacilli</taxon>
        <taxon>Bacillales</taxon>
        <taxon>Paenibacillaceae</taxon>
        <taxon>Paenibacillus</taxon>
    </lineage>
</organism>
<dbReference type="GO" id="GO:0008932">
    <property type="term" value="F:lytic endotransglycosylase activity"/>
    <property type="evidence" value="ECO:0007669"/>
    <property type="project" value="TreeGrafter"/>
</dbReference>
<dbReference type="CDD" id="cd00118">
    <property type="entry name" value="LysM"/>
    <property type="match status" value="3"/>
</dbReference>
<dbReference type="Proteomes" id="UP000325218">
    <property type="component" value="Unassembled WGS sequence"/>
</dbReference>
<dbReference type="PROSITE" id="PS51782">
    <property type="entry name" value="LYSM"/>
    <property type="match status" value="3"/>
</dbReference>
<dbReference type="AlphaFoldDB" id="A0A5D0CX51"/>
<reference evidence="3 4" key="1">
    <citation type="submission" date="2019-08" db="EMBL/GenBank/DDBJ databases">
        <title>Genome sequencing of Paenibacillus faecis DSM 23593(T).</title>
        <authorList>
            <person name="Kook J.-K."/>
            <person name="Park S.-N."/>
            <person name="Lim Y.K."/>
        </authorList>
    </citation>
    <scope>NUCLEOTIDE SEQUENCE [LARGE SCALE GENOMIC DNA]</scope>
    <source>
        <strain evidence="3 4">DSM 23593</strain>
    </source>
</reference>
<feature type="domain" description="HTH cro/C1-type" evidence="1">
    <location>
        <begin position="75"/>
        <end position="91"/>
    </location>
</feature>
<evidence type="ECO:0000259" key="1">
    <source>
        <dbReference type="PROSITE" id="PS50943"/>
    </source>
</evidence>
<feature type="domain" description="LysM" evidence="2">
    <location>
        <begin position="12"/>
        <end position="57"/>
    </location>
</feature>
<evidence type="ECO:0000313" key="4">
    <source>
        <dbReference type="Proteomes" id="UP000325218"/>
    </source>
</evidence>
<feature type="domain" description="LysM" evidence="2">
    <location>
        <begin position="67"/>
        <end position="111"/>
    </location>
</feature>
<sequence>MYRPISQCPWGMPYTVQPGDTLLALVDKFNVYWEDILYYNPSIQDPNVLYVGQQLCIPTGTCPPGSFTYTVKPGDTLYRIARFFQVPLPYLIQANPFLNPDRLTIGQVICIPSYELSPVHHNGSARPNRSRCGLHFWNYTLQKGDTYYELSQWVKVTPDRLMSANPGIPPQALIPGQNLCIPLPYWNAALPQSKGIDTGYSLIETAYYMSSSQGYYFYVLPEYTAQISTKPRQDHLVSHDGQSQVTITRLFYETLNVHDMREFLRKELSLLGPVKEIAADDREPFFKTAAIFLSADVEERTEQRIVLFMGDMVLYFKISLAMREAYDELARVNGMLRTILPIPDPSFHQ</sequence>
<dbReference type="Gene3D" id="3.10.350.10">
    <property type="entry name" value="LysM domain"/>
    <property type="match status" value="3"/>
</dbReference>
<dbReference type="PANTHER" id="PTHR33734">
    <property type="entry name" value="LYSM DOMAIN-CONTAINING GPI-ANCHORED PROTEIN 2"/>
    <property type="match status" value="1"/>
</dbReference>
<dbReference type="Pfam" id="PF01476">
    <property type="entry name" value="LysM"/>
    <property type="match status" value="3"/>
</dbReference>
<dbReference type="OrthoDB" id="9769314at2"/>
<dbReference type="RefSeq" id="WP_148450157.1">
    <property type="nucleotide sequence ID" value="NZ_VSDO01000001.1"/>
</dbReference>
<dbReference type="PROSITE" id="PS50943">
    <property type="entry name" value="HTH_CROC1"/>
    <property type="match status" value="1"/>
</dbReference>
<dbReference type="InterPro" id="IPR001387">
    <property type="entry name" value="Cro/C1-type_HTH"/>
</dbReference>
<comment type="caution">
    <text evidence="3">The sequence shown here is derived from an EMBL/GenBank/DDBJ whole genome shotgun (WGS) entry which is preliminary data.</text>
</comment>
<feature type="domain" description="LysM" evidence="2">
    <location>
        <begin position="137"/>
        <end position="181"/>
    </location>
</feature>
<dbReference type="EMBL" id="VSDO01000001">
    <property type="protein sequence ID" value="TYA14562.1"/>
    <property type="molecule type" value="Genomic_DNA"/>
</dbReference>
<gene>
    <name evidence="3" type="ORF">FRY98_02420</name>
</gene>